<dbReference type="SUPFAM" id="SSF56112">
    <property type="entry name" value="Protein kinase-like (PK-like)"/>
    <property type="match status" value="1"/>
</dbReference>
<dbReference type="Proteomes" id="UP000315577">
    <property type="component" value="Unassembled WGS sequence"/>
</dbReference>
<dbReference type="EMBL" id="SMAH01000012">
    <property type="protein sequence ID" value="TCS96284.1"/>
    <property type="molecule type" value="Genomic_DNA"/>
</dbReference>
<keyword evidence="11 13" id="KW-1133">Transmembrane helix</keyword>
<gene>
    <name evidence="13 16" type="primary">ubiB</name>
    <name evidence="15" type="ORF">EDC36_11273</name>
    <name evidence="16" type="ORF">Tigna_00323</name>
</gene>
<evidence type="ECO:0000256" key="11">
    <source>
        <dbReference type="ARBA" id="ARBA00022989"/>
    </source>
</evidence>
<keyword evidence="5 13" id="KW-0808">Transferase</keyword>
<evidence type="ECO:0000259" key="14">
    <source>
        <dbReference type="PROSITE" id="PS50011"/>
    </source>
</evidence>
<dbReference type="HAMAP" id="MF_00414">
    <property type="entry name" value="UbiB"/>
    <property type="match status" value="1"/>
</dbReference>
<feature type="binding site" evidence="13">
    <location>
        <position position="147"/>
    </location>
    <ligand>
        <name>ATP</name>
        <dbReference type="ChEBI" id="CHEBI:30616"/>
    </ligand>
</feature>
<dbReference type="NCBIfam" id="NF003404">
    <property type="entry name" value="PRK04750.1"/>
    <property type="match status" value="1"/>
</dbReference>
<evidence type="ECO:0000256" key="12">
    <source>
        <dbReference type="ARBA" id="ARBA00023136"/>
    </source>
</evidence>
<evidence type="ECO:0000256" key="2">
    <source>
        <dbReference type="ARBA" id="ARBA00009670"/>
    </source>
</evidence>
<dbReference type="AlphaFoldDB" id="A0A4R3LDC8"/>
<keyword evidence="8 13" id="KW-0547">Nucleotide-binding</keyword>
<comment type="similarity">
    <text evidence="13">Belongs to the ABC1 family. UbiB subfamily.</text>
</comment>
<reference evidence="15 17" key="1">
    <citation type="submission" date="2019-03" db="EMBL/GenBank/DDBJ databases">
        <title>Genomic Encyclopedia of Type Strains, Phase IV (KMG-IV): sequencing the most valuable type-strain genomes for metagenomic binning, comparative biology and taxonomic classification.</title>
        <authorList>
            <person name="Goeker M."/>
        </authorList>
    </citation>
    <scope>NUCLEOTIDE SEQUENCE [LARGE SCALE GENOMIC DNA]</scope>
    <source>
        <strain evidence="15 17">DSM 12034</strain>
    </source>
</reference>
<keyword evidence="9 13" id="KW-0418">Kinase</keyword>
<evidence type="ECO:0000313" key="15">
    <source>
        <dbReference type="EMBL" id="TCS96284.1"/>
    </source>
</evidence>
<evidence type="ECO:0000313" key="16">
    <source>
        <dbReference type="EMBL" id="TSE23629.1"/>
    </source>
</evidence>
<dbReference type="RefSeq" id="WP_132963108.1">
    <property type="nucleotide sequence ID" value="NZ_JBKBMZ010000005.1"/>
</dbReference>
<evidence type="ECO:0000313" key="17">
    <source>
        <dbReference type="Proteomes" id="UP000295536"/>
    </source>
</evidence>
<dbReference type="Proteomes" id="UP000295536">
    <property type="component" value="Unassembled WGS sequence"/>
</dbReference>
<dbReference type="GO" id="GO:0005886">
    <property type="term" value="C:plasma membrane"/>
    <property type="evidence" value="ECO:0007669"/>
    <property type="project" value="UniProtKB-SubCell"/>
</dbReference>
<dbReference type="InterPro" id="IPR011009">
    <property type="entry name" value="Kinase-like_dom_sf"/>
</dbReference>
<evidence type="ECO:0000256" key="6">
    <source>
        <dbReference type="ARBA" id="ARBA00022688"/>
    </source>
</evidence>
<dbReference type="Pfam" id="PF03109">
    <property type="entry name" value="ABC1"/>
    <property type="match status" value="1"/>
</dbReference>
<evidence type="ECO:0000256" key="7">
    <source>
        <dbReference type="ARBA" id="ARBA00022692"/>
    </source>
</evidence>
<feature type="domain" description="Protein kinase" evidence="14">
    <location>
        <begin position="119"/>
        <end position="499"/>
    </location>
</feature>
<keyword evidence="4" id="KW-0997">Cell inner membrane</keyword>
<keyword evidence="3 13" id="KW-1003">Cell membrane</keyword>
<name>A0A4R3LDC8_9BURK</name>
<dbReference type="UniPathway" id="UPA00232"/>
<dbReference type="GO" id="GO:0005524">
    <property type="term" value="F:ATP binding"/>
    <property type="evidence" value="ECO:0007669"/>
    <property type="project" value="UniProtKB-KW"/>
</dbReference>
<dbReference type="EMBL" id="VJNC01000002">
    <property type="protein sequence ID" value="TSE23629.1"/>
    <property type="molecule type" value="Genomic_DNA"/>
</dbReference>
<protein>
    <recommendedName>
        <fullName evidence="13">Probable protein kinase UbiB</fullName>
        <ecNumber evidence="13">2.7.-.-</ecNumber>
    </recommendedName>
    <alternativeName>
        <fullName evidence="13">Ubiquinone biosynthesis protein UbiB</fullName>
    </alternativeName>
</protein>
<dbReference type="NCBIfam" id="TIGR01982">
    <property type="entry name" value="UbiB"/>
    <property type="match status" value="1"/>
</dbReference>
<sequence>MRRWLRGWFIVWVLLRYGLDELVLSHFEHPALALLRRVLTLGRDLSAPRGQRLRQALERLGPIFVKFGQVLSTRRDLLPPDIADELAKLQDRVPPFPTEVAIATIERAFGQPLAAVFSHFERQPVASASIAQVHFATLRDGREVAVKVLRPGMLPVIEKDLALMRTMAGWVERLSRDGRRLKPREVVAEFDKYLHDELDLMREAANAAQLRRNMEGLDLVLIPEMYWDWCRSDVLVMQRMHGVPISQVERLRAAGVDIKRLARDGVTIFFTQVFRDGFFHADMHPGNIQVSLAPETFGRYISLDFGIVGTLTEYDKEYLAQNFTAFFRRDYKRVAELHIESGWVPPETRVDELEAAVRAVCEPYFDRPLKDISLGMVLMRLFQTSRRFNVEIQPQLVLLQKTLLNIEGLGRQLDPELDLWSTAKPFLERWMVEQVGPRRLWRELKAEAPHYAKLLPHLPRLVHAYLQQRPTDLRAQLQELVREQRRTQRLLLMVIYVLFGFVAGLMAMQWWLRVRLW</sequence>
<evidence type="ECO:0000256" key="5">
    <source>
        <dbReference type="ARBA" id="ARBA00022679"/>
    </source>
</evidence>
<evidence type="ECO:0000256" key="1">
    <source>
        <dbReference type="ARBA" id="ARBA00005020"/>
    </source>
</evidence>
<dbReference type="InterPro" id="IPR050154">
    <property type="entry name" value="UbiB_kinase"/>
</dbReference>
<keyword evidence="10 13" id="KW-0067">ATP-binding</keyword>
<comment type="function">
    <text evidence="13">Is probably a protein kinase regulator of UbiI activity which is involved in aerobic coenzyme Q (ubiquinone) biosynthesis.</text>
</comment>
<accession>A0A4R3LDC8</accession>
<comment type="pathway">
    <text evidence="1 13">Cofactor biosynthesis; ubiquinone biosynthesis [regulation].</text>
</comment>
<feature type="active site" description="Proton acceptor" evidence="13">
    <location>
        <position position="282"/>
    </location>
</feature>
<dbReference type="InterPro" id="IPR010232">
    <property type="entry name" value="UbiB"/>
</dbReference>
<evidence type="ECO:0000256" key="10">
    <source>
        <dbReference type="ARBA" id="ARBA00022840"/>
    </source>
</evidence>
<dbReference type="GO" id="GO:0006744">
    <property type="term" value="P:ubiquinone biosynthetic process"/>
    <property type="evidence" value="ECO:0007669"/>
    <property type="project" value="UniProtKB-UniPathway"/>
</dbReference>
<dbReference type="PANTHER" id="PTHR10566:SF113">
    <property type="entry name" value="PROTEIN ACTIVITY OF BC1 COMPLEX KINASE 7, CHLOROPLASTIC"/>
    <property type="match status" value="1"/>
</dbReference>
<keyword evidence="12 13" id="KW-0472">Membrane</keyword>
<proteinExistence type="inferred from homology"/>
<comment type="subcellular location">
    <subcellularLocation>
        <location evidence="13">Cell membrane</location>
        <topology evidence="13">Single-pass membrane protein</topology>
    </subcellularLocation>
</comment>
<dbReference type="GO" id="GO:0004672">
    <property type="term" value="F:protein kinase activity"/>
    <property type="evidence" value="ECO:0007669"/>
    <property type="project" value="UniProtKB-UniRule"/>
</dbReference>
<feature type="transmembrane region" description="Helical" evidence="13">
    <location>
        <begin position="490"/>
        <end position="512"/>
    </location>
</feature>
<comment type="caution">
    <text evidence="15">The sequence shown here is derived from an EMBL/GenBank/DDBJ whole genome shotgun (WGS) entry which is preliminary data.</text>
</comment>
<dbReference type="CDD" id="cd13972">
    <property type="entry name" value="UbiB"/>
    <property type="match status" value="1"/>
</dbReference>
<evidence type="ECO:0000256" key="9">
    <source>
        <dbReference type="ARBA" id="ARBA00022777"/>
    </source>
</evidence>
<dbReference type="GO" id="GO:0010795">
    <property type="term" value="P:regulation of ubiquinone biosynthetic process"/>
    <property type="evidence" value="ECO:0007669"/>
    <property type="project" value="UniProtKB-UniRule"/>
</dbReference>
<evidence type="ECO:0000256" key="13">
    <source>
        <dbReference type="HAMAP-Rule" id="MF_00414"/>
    </source>
</evidence>
<evidence type="ECO:0000256" key="4">
    <source>
        <dbReference type="ARBA" id="ARBA00022519"/>
    </source>
</evidence>
<comment type="similarity">
    <text evidence="2">Belongs to the protein kinase superfamily. ADCK protein kinase family.</text>
</comment>
<dbReference type="PROSITE" id="PS50011">
    <property type="entry name" value="PROTEIN_KINASE_DOM"/>
    <property type="match status" value="1"/>
</dbReference>
<dbReference type="OrthoDB" id="9795390at2"/>
<dbReference type="InterPro" id="IPR004147">
    <property type="entry name" value="ABC1_dom"/>
</dbReference>
<dbReference type="EC" id="2.7.-.-" evidence="13"/>
<evidence type="ECO:0000256" key="3">
    <source>
        <dbReference type="ARBA" id="ARBA00022475"/>
    </source>
</evidence>
<feature type="binding site" evidence="13">
    <location>
        <begin position="125"/>
        <end position="133"/>
    </location>
    <ligand>
        <name>ATP</name>
        <dbReference type="ChEBI" id="CHEBI:30616"/>
    </ligand>
</feature>
<evidence type="ECO:0000256" key="8">
    <source>
        <dbReference type="ARBA" id="ARBA00022741"/>
    </source>
</evidence>
<organism evidence="15 17">
    <name type="scientific">Tepidimonas ignava</name>
    <dbReference type="NCBI Taxonomy" id="114249"/>
    <lineage>
        <taxon>Bacteria</taxon>
        <taxon>Pseudomonadati</taxon>
        <taxon>Pseudomonadota</taxon>
        <taxon>Betaproteobacteria</taxon>
        <taxon>Burkholderiales</taxon>
        <taxon>Tepidimonas</taxon>
    </lineage>
</organism>
<keyword evidence="18" id="KW-1185">Reference proteome</keyword>
<dbReference type="PANTHER" id="PTHR10566">
    <property type="entry name" value="CHAPERONE-ACTIVITY OF BC1 COMPLEX CABC1 -RELATED"/>
    <property type="match status" value="1"/>
</dbReference>
<comment type="caution">
    <text evidence="13">Lacks conserved residue(s) required for the propagation of feature annotation.</text>
</comment>
<keyword evidence="7 13" id="KW-0812">Transmembrane</keyword>
<evidence type="ECO:0000313" key="18">
    <source>
        <dbReference type="Proteomes" id="UP000315577"/>
    </source>
</evidence>
<keyword evidence="6 13" id="KW-0831">Ubiquinone biosynthesis</keyword>
<dbReference type="InterPro" id="IPR045308">
    <property type="entry name" value="UbiB_bact"/>
</dbReference>
<reference evidence="16 18" key="2">
    <citation type="submission" date="2019-07" db="EMBL/GenBank/DDBJ databases">
        <title>Tepidimonas ignava SPS-1037 draft genome.</title>
        <authorList>
            <person name="Da Costa M.S."/>
            <person name="Froufe H.J.C."/>
            <person name="Egas C."/>
            <person name="Albuquerque L."/>
        </authorList>
    </citation>
    <scope>NUCLEOTIDE SEQUENCE [LARGE SCALE GENOMIC DNA]</scope>
    <source>
        <strain evidence="16 18">SPS-1037</strain>
    </source>
</reference>
<dbReference type="InterPro" id="IPR000719">
    <property type="entry name" value="Prot_kinase_dom"/>
</dbReference>